<keyword evidence="4" id="KW-0472">Membrane</keyword>
<keyword evidence="3" id="KW-0732">Signal</keyword>
<evidence type="ECO:0000313" key="9">
    <source>
        <dbReference type="Proteomes" id="UP001193734"/>
    </source>
</evidence>
<dbReference type="PROSITE" id="PS51257">
    <property type="entry name" value="PROKAR_LIPOPROTEIN"/>
    <property type="match status" value="1"/>
</dbReference>
<dbReference type="Gene3D" id="2.60.40.2090">
    <property type="match status" value="1"/>
</dbReference>
<evidence type="ECO:0000256" key="2">
    <source>
        <dbReference type="ARBA" id="ARBA00007248"/>
    </source>
</evidence>
<comment type="caution">
    <text evidence="8">The sequence shown here is derived from an EMBL/GenBank/DDBJ whole genome shotgun (WGS) entry which is preliminary data.</text>
</comment>
<sequence>MKKSSYIGMFRTVASVIVALVSALVVSSCNGMIYDDQGDCSAKYRLMFRYDYNMKFADAFAHEVKSVAVYAFDVDGNMVWHGTDRGERLAADGYALDLPLPAGDYRIVAWCGLDDGESFTVGVRSRSDLTDMVCTLNTEAGAGGTAYCDDDLHPLFYGSIDVTLPTMEDGGEYTCTVPLVKDTNVFRIVLQQMSGDGLDSNDFEFSIEGAGNARLDSENGLMEGGDVTYGAWSKYSGEAGVTDEDGTVVTGVSAVVAELTVGRLMMLDWKGDRNRPVLTVRKKDGSKVLSIPVIDYALLVKGKYNREMSNQEYLDRQDEYNMTFFLDADHKWLSASVIINSWRVVLDNVDL</sequence>
<keyword evidence="6" id="KW-0998">Cell outer membrane</keyword>
<evidence type="ECO:0000313" key="8">
    <source>
        <dbReference type="EMBL" id="NPE13474.1"/>
    </source>
</evidence>
<evidence type="ECO:0000256" key="7">
    <source>
        <dbReference type="ARBA" id="ARBA00023288"/>
    </source>
</evidence>
<keyword evidence="9" id="KW-1185">Reference proteome</keyword>
<dbReference type="GeneID" id="82156900"/>
<organism evidence="8 9">
    <name type="scientific">Xylanibacter rodentium</name>
    <dbReference type="NCBI Taxonomy" id="2736289"/>
    <lineage>
        <taxon>Bacteria</taxon>
        <taxon>Pseudomonadati</taxon>
        <taxon>Bacteroidota</taxon>
        <taxon>Bacteroidia</taxon>
        <taxon>Bacteroidales</taxon>
        <taxon>Prevotellaceae</taxon>
        <taxon>Xylanibacter</taxon>
    </lineage>
</organism>
<dbReference type="InterPro" id="IPR014941">
    <property type="entry name" value="FimB/Mfa2/Mfa3"/>
</dbReference>
<evidence type="ECO:0000256" key="6">
    <source>
        <dbReference type="ARBA" id="ARBA00023237"/>
    </source>
</evidence>
<evidence type="ECO:0000256" key="3">
    <source>
        <dbReference type="ARBA" id="ARBA00022729"/>
    </source>
</evidence>
<dbReference type="Proteomes" id="UP001193734">
    <property type="component" value="Unassembled WGS sequence"/>
</dbReference>
<dbReference type="EMBL" id="JABKKE010000004">
    <property type="protein sequence ID" value="NPE13474.1"/>
    <property type="molecule type" value="Genomic_DNA"/>
</dbReference>
<evidence type="ECO:0000256" key="4">
    <source>
        <dbReference type="ARBA" id="ARBA00023136"/>
    </source>
</evidence>
<keyword evidence="7" id="KW-0449">Lipoprotein</keyword>
<accession>A0ABX2ASL4</accession>
<gene>
    <name evidence="8" type="ORF">HPS55_03885</name>
</gene>
<protein>
    <submittedName>
        <fullName evidence="8">FimB/Mfa2 family fimbrial subunit</fullName>
    </submittedName>
</protein>
<proteinExistence type="inferred from homology"/>
<evidence type="ECO:0000256" key="1">
    <source>
        <dbReference type="ARBA" id="ARBA00004442"/>
    </source>
</evidence>
<dbReference type="Pfam" id="PF08842">
    <property type="entry name" value="Mfa2"/>
    <property type="match status" value="1"/>
</dbReference>
<dbReference type="RefSeq" id="WP_172176385.1">
    <property type="nucleotide sequence ID" value="NZ_CASGIA010000006.1"/>
</dbReference>
<keyword evidence="5" id="KW-0564">Palmitate</keyword>
<dbReference type="Gene3D" id="2.60.40.2100">
    <property type="match status" value="1"/>
</dbReference>
<comment type="subcellular location">
    <subcellularLocation>
        <location evidence="1">Cell outer membrane</location>
    </subcellularLocation>
</comment>
<comment type="similarity">
    <text evidence="2">Belongs to the bacteroidetes fimbrillin superfamily. FimB/Mfa2 family.</text>
</comment>
<evidence type="ECO:0000256" key="5">
    <source>
        <dbReference type="ARBA" id="ARBA00023139"/>
    </source>
</evidence>
<reference evidence="8 9" key="1">
    <citation type="submission" date="2020-05" db="EMBL/GenBank/DDBJ databases">
        <title>Distinct polysaccharide utilization as determinants for interspecies competition between intestinal Prevotella spp.</title>
        <authorList>
            <person name="Galvez E.J.C."/>
            <person name="Iljazovic A."/>
            <person name="Strowig T."/>
        </authorList>
    </citation>
    <scope>NUCLEOTIDE SEQUENCE [LARGE SCALE GENOMIC DNA]</scope>
    <source>
        <strain evidence="8 9">PROD</strain>
    </source>
</reference>
<name>A0ABX2ASL4_9BACT</name>